<dbReference type="AlphaFoldDB" id="A0A517XN58"/>
<evidence type="ECO:0000313" key="1">
    <source>
        <dbReference type="EMBL" id="QDU18938.1"/>
    </source>
</evidence>
<organism evidence="1 2">
    <name type="scientific">Urbifossiella limnaea</name>
    <dbReference type="NCBI Taxonomy" id="2528023"/>
    <lineage>
        <taxon>Bacteria</taxon>
        <taxon>Pseudomonadati</taxon>
        <taxon>Planctomycetota</taxon>
        <taxon>Planctomycetia</taxon>
        <taxon>Gemmatales</taxon>
        <taxon>Gemmataceae</taxon>
        <taxon>Urbifossiella</taxon>
    </lineage>
</organism>
<reference evidence="1 2" key="1">
    <citation type="submission" date="2019-02" db="EMBL/GenBank/DDBJ databases">
        <title>Deep-cultivation of Planctomycetes and their phenomic and genomic characterization uncovers novel biology.</title>
        <authorList>
            <person name="Wiegand S."/>
            <person name="Jogler M."/>
            <person name="Boedeker C."/>
            <person name="Pinto D."/>
            <person name="Vollmers J."/>
            <person name="Rivas-Marin E."/>
            <person name="Kohn T."/>
            <person name="Peeters S.H."/>
            <person name="Heuer A."/>
            <person name="Rast P."/>
            <person name="Oberbeckmann S."/>
            <person name="Bunk B."/>
            <person name="Jeske O."/>
            <person name="Meyerdierks A."/>
            <person name="Storesund J.E."/>
            <person name="Kallscheuer N."/>
            <person name="Luecker S."/>
            <person name="Lage O.M."/>
            <person name="Pohl T."/>
            <person name="Merkel B.J."/>
            <person name="Hornburger P."/>
            <person name="Mueller R.-W."/>
            <person name="Bruemmer F."/>
            <person name="Labrenz M."/>
            <person name="Spormann A.M."/>
            <person name="Op den Camp H."/>
            <person name="Overmann J."/>
            <person name="Amann R."/>
            <person name="Jetten M.S.M."/>
            <person name="Mascher T."/>
            <person name="Medema M.H."/>
            <person name="Devos D.P."/>
            <person name="Kaster A.-K."/>
            <person name="Ovreas L."/>
            <person name="Rohde M."/>
            <person name="Galperin M.Y."/>
            <person name="Jogler C."/>
        </authorList>
    </citation>
    <scope>NUCLEOTIDE SEQUENCE [LARGE SCALE GENOMIC DNA]</scope>
    <source>
        <strain evidence="1 2">ETA_A1</strain>
    </source>
</reference>
<sequence>MAEPFPVVDVAVVLIADPRGERLLADFNPDWGSFTLPMSKVAVLPPASPGAAPTAESPARAAARAAAEVFGRPVDAAALVKLHAEVPPYQQSGRDGEWKRYRYHLFASRVGAEPRPLPGHVAVWLTPAEFTDHEPVSETARHVLAVMSLADVRRAVGM</sequence>
<gene>
    <name evidence="1" type="ORF">ETAA1_08360</name>
</gene>
<dbReference type="RefSeq" id="WP_145234567.1">
    <property type="nucleotide sequence ID" value="NZ_CP036273.1"/>
</dbReference>
<dbReference type="Proteomes" id="UP000319576">
    <property type="component" value="Chromosome"/>
</dbReference>
<proteinExistence type="predicted"/>
<keyword evidence="2" id="KW-1185">Reference proteome</keyword>
<evidence type="ECO:0008006" key="3">
    <source>
        <dbReference type="Google" id="ProtNLM"/>
    </source>
</evidence>
<accession>A0A517XN58</accession>
<dbReference type="EMBL" id="CP036273">
    <property type="protein sequence ID" value="QDU18938.1"/>
    <property type="molecule type" value="Genomic_DNA"/>
</dbReference>
<name>A0A517XN58_9BACT</name>
<dbReference type="KEGG" id="uli:ETAA1_08360"/>
<dbReference type="Gene3D" id="3.90.79.10">
    <property type="entry name" value="Nucleoside Triphosphate Pyrophosphohydrolase"/>
    <property type="match status" value="1"/>
</dbReference>
<dbReference type="OrthoDB" id="284101at2"/>
<protein>
    <recommendedName>
        <fullName evidence="3">NUDIX hydrolase</fullName>
    </recommendedName>
</protein>
<evidence type="ECO:0000313" key="2">
    <source>
        <dbReference type="Proteomes" id="UP000319576"/>
    </source>
</evidence>